<gene>
    <name evidence="1" type="ORF">LRAMOSA07267</name>
</gene>
<protein>
    <submittedName>
        <fullName evidence="1">Uncharacterized protein</fullName>
    </submittedName>
</protein>
<accession>A0A077WDM8</accession>
<proteinExistence type="predicted"/>
<name>A0A077WDM8_9FUNG</name>
<reference evidence="1" key="1">
    <citation type="journal article" date="2014" name="Genome Announc.">
        <title>De novo whole-genome sequence and genome annotation of Lichtheimia ramosa.</title>
        <authorList>
            <person name="Linde J."/>
            <person name="Schwartze V."/>
            <person name="Binder U."/>
            <person name="Lass-Florl C."/>
            <person name="Voigt K."/>
            <person name="Horn F."/>
        </authorList>
    </citation>
    <scope>NUCLEOTIDE SEQUENCE</scope>
    <source>
        <strain evidence="1">JMRC FSU:6197</strain>
    </source>
</reference>
<sequence>MVAMQNDTKHDRSGVIDLYQTFLQDPDLSTPVAVFKALTDFCRNNTGKLYKQGLQVDWI</sequence>
<organism evidence="1">
    <name type="scientific">Lichtheimia ramosa</name>
    <dbReference type="NCBI Taxonomy" id="688394"/>
    <lineage>
        <taxon>Eukaryota</taxon>
        <taxon>Fungi</taxon>
        <taxon>Fungi incertae sedis</taxon>
        <taxon>Mucoromycota</taxon>
        <taxon>Mucoromycotina</taxon>
        <taxon>Mucoromycetes</taxon>
        <taxon>Mucorales</taxon>
        <taxon>Lichtheimiaceae</taxon>
        <taxon>Lichtheimia</taxon>
    </lineage>
</organism>
<dbReference type="AlphaFoldDB" id="A0A077WDM8"/>
<dbReference type="EMBL" id="LK023315">
    <property type="protein sequence ID" value="CDS04737.1"/>
    <property type="molecule type" value="Genomic_DNA"/>
</dbReference>
<evidence type="ECO:0000313" key="1">
    <source>
        <dbReference type="EMBL" id="CDS04737.1"/>
    </source>
</evidence>